<dbReference type="RefSeq" id="XP_001442393.1">
    <property type="nucleotide sequence ID" value="XM_001442356.1"/>
</dbReference>
<dbReference type="HOGENOM" id="CLU_382860_0_0_1"/>
<sequence>MAIESYDFLVTEIRVSLDVQYLSYLRKEMKLKNLSLKRICQRLRELKLYQPKGNKDRNWLQIYSNLGRLLKEGFNQLYNVVQADLMEQSEELIVAAGISLKNIKCYSKELMPLVLHFIQLYNMKYADSWIPTFGNLIHQFNYKDYQDHIEKIIIEMSTPRQPEVGRLIGAMLIIQVANLLGDKIQGPILDRVRQLCNDNDSEVRAIIAGDVFSCLIERLSPCLIHQYLQDKFLPLIYDNCPQVKKQMIQTLFVHYQKLNAIECVFNATQMFIDCLSTQNEDVLSTSLAYCGVAFLAIKDQVNLEFKQNLINLFVKFGQHQSQIIRYYYLYNLPGFLALIKDVQLNCQLIQPFCIIVDEDEEENRIFACSILHELIKPFDYSFISTQIFFGITNVVGSENLKLILQIQFAKIIETLLNEGILASLDKIQKQFKAIFQDFAKLFEKCHHNYINNERFLTQVKHFMRFVKPRQFVKYYLPILYQQQTCIQNESLAMEILAHFFYTCQDYEIQQNIKDTMNQQFYKGNSNKKIKYLWFINALPKYISKKQFNYLNFNIFVNLYADKIVDVVINLIKILPHVAHYLIDQSQYKLLKTLKGQTISKLVDEMIVVIESNQIHIDEVKEKRLQEKEDKVQQDYLNSLKANKQCDSSQSIDSNSKYKKRPAPKLASQTAKKQQSTSQMRIGVKDNTSQPSSRSQDRSTNQVVARHQIEIQKFKSRPSGFNKF</sequence>
<feature type="region of interest" description="Disordered" evidence="1">
    <location>
        <begin position="643"/>
        <end position="723"/>
    </location>
</feature>
<dbReference type="Gene3D" id="1.25.10.10">
    <property type="entry name" value="Leucine-rich Repeat Variant"/>
    <property type="match status" value="1"/>
</dbReference>
<dbReference type="InParanoid" id="A0CW29"/>
<feature type="compositionally biased region" description="Polar residues" evidence="1">
    <location>
        <begin position="643"/>
        <end position="654"/>
    </location>
</feature>
<dbReference type="InterPro" id="IPR011989">
    <property type="entry name" value="ARM-like"/>
</dbReference>
<dbReference type="OrthoDB" id="294448at2759"/>
<dbReference type="EMBL" id="CT868207">
    <property type="protein sequence ID" value="CAK74996.1"/>
    <property type="molecule type" value="Genomic_DNA"/>
</dbReference>
<gene>
    <name evidence="2" type="ORF">GSPATT00001198001</name>
</gene>
<reference evidence="2 3" key="1">
    <citation type="journal article" date="2006" name="Nature">
        <title>Global trends of whole-genome duplications revealed by the ciliate Paramecium tetraurelia.</title>
        <authorList>
            <consortium name="Genoscope"/>
            <person name="Aury J.-M."/>
            <person name="Jaillon O."/>
            <person name="Duret L."/>
            <person name="Noel B."/>
            <person name="Jubin C."/>
            <person name="Porcel B.M."/>
            <person name="Segurens B."/>
            <person name="Daubin V."/>
            <person name="Anthouard V."/>
            <person name="Aiach N."/>
            <person name="Arnaiz O."/>
            <person name="Billaut A."/>
            <person name="Beisson J."/>
            <person name="Blanc I."/>
            <person name="Bouhouche K."/>
            <person name="Camara F."/>
            <person name="Duharcourt S."/>
            <person name="Guigo R."/>
            <person name="Gogendeau D."/>
            <person name="Katinka M."/>
            <person name="Keller A.-M."/>
            <person name="Kissmehl R."/>
            <person name="Klotz C."/>
            <person name="Koll F."/>
            <person name="Le Moue A."/>
            <person name="Lepere C."/>
            <person name="Malinsky S."/>
            <person name="Nowacki M."/>
            <person name="Nowak J.K."/>
            <person name="Plattner H."/>
            <person name="Poulain J."/>
            <person name="Ruiz F."/>
            <person name="Serrano V."/>
            <person name="Zagulski M."/>
            <person name="Dessen P."/>
            <person name="Betermier M."/>
            <person name="Weissenbach J."/>
            <person name="Scarpelli C."/>
            <person name="Schachter V."/>
            <person name="Sperling L."/>
            <person name="Meyer E."/>
            <person name="Cohen J."/>
            <person name="Wincker P."/>
        </authorList>
    </citation>
    <scope>NUCLEOTIDE SEQUENCE [LARGE SCALE GENOMIC DNA]</scope>
    <source>
        <strain evidence="2 3">Stock d4-2</strain>
    </source>
</reference>
<dbReference type="PANTHER" id="PTHR21467">
    <property type="entry name" value="PROTEIN PHOSPHATASE 4 REGULATORY SUBUNIT 4 PPP4R4"/>
    <property type="match status" value="1"/>
</dbReference>
<dbReference type="KEGG" id="ptm:GSPATT00001198001"/>
<keyword evidence="3" id="KW-1185">Reference proteome</keyword>
<dbReference type="PANTHER" id="PTHR21467:SF0">
    <property type="entry name" value="SERINE_THREONINE-PROTEIN PHOSPHATASE 4 REGULATORY SUBUNIT 4"/>
    <property type="match status" value="1"/>
</dbReference>
<dbReference type="InterPro" id="IPR016024">
    <property type="entry name" value="ARM-type_fold"/>
</dbReference>
<feature type="compositionally biased region" description="Low complexity" evidence="1">
    <location>
        <begin position="666"/>
        <end position="678"/>
    </location>
</feature>
<evidence type="ECO:0000313" key="2">
    <source>
        <dbReference type="EMBL" id="CAK74996.1"/>
    </source>
</evidence>
<feature type="compositionally biased region" description="Polar residues" evidence="1">
    <location>
        <begin position="685"/>
        <end position="702"/>
    </location>
</feature>
<evidence type="ECO:0000313" key="3">
    <source>
        <dbReference type="Proteomes" id="UP000000600"/>
    </source>
</evidence>
<dbReference type="Proteomes" id="UP000000600">
    <property type="component" value="Unassembled WGS sequence"/>
</dbReference>
<accession>A0CW29</accession>
<evidence type="ECO:0000256" key="1">
    <source>
        <dbReference type="SAM" id="MobiDB-lite"/>
    </source>
</evidence>
<protein>
    <submittedName>
        <fullName evidence="2">Uncharacterized protein</fullName>
    </submittedName>
</protein>
<dbReference type="AlphaFoldDB" id="A0CW29"/>
<proteinExistence type="predicted"/>
<dbReference type="SUPFAM" id="SSF48371">
    <property type="entry name" value="ARM repeat"/>
    <property type="match status" value="1"/>
</dbReference>
<organism evidence="2 3">
    <name type="scientific">Paramecium tetraurelia</name>
    <dbReference type="NCBI Taxonomy" id="5888"/>
    <lineage>
        <taxon>Eukaryota</taxon>
        <taxon>Sar</taxon>
        <taxon>Alveolata</taxon>
        <taxon>Ciliophora</taxon>
        <taxon>Intramacronucleata</taxon>
        <taxon>Oligohymenophorea</taxon>
        <taxon>Peniculida</taxon>
        <taxon>Parameciidae</taxon>
        <taxon>Paramecium</taxon>
    </lineage>
</organism>
<name>A0CW29_PARTE</name>
<dbReference type="OMA" id="SQMRIGV"/>
<dbReference type="GeneID" id="5028178"/>
<dbReference type="InterPro" id="IPR039918">
    <property type="entry name" value="PPP4R4"/>
</dbReference>